<evidence type="ECO:0000313" key="9">
    <source>
        <dbReference type="Proteomes" id="UP000019482"/>
    </source>
</evidence>
<keyword evidence="4 8" id="KW-0378">Hydrolase</keyword>
<feature type="domain" description="Nudix hydrolase" evidence="7">
    <location>
        <begin position="24"/>
        <end position="158"/>
    </location>
</feature>
<sequence>MEGSVYIMDKIYNIFKNRKPGIIGNFKKASVMLLLTGKQNNPNIVFEVRSFKLSHQPGDICLPGGKIEKDEIPRQTAIRETMEELTLNREDIYFIGDMDYVVTPFNFIMFPFVSKLDENAKIVPSQAEVDHIFKVPLKFFMSTEPEMHELPIIQKSDKNFPYHLINGGKNYKFREGKVQDYFYKYKDYVIWGFTALVVKRFVDIIKDNRIGTP</sequence>
<dbReference type="PROSITE" id="PS00893">
    <property type="entry name" value="NUDIX_BOX"/>
    <property type="match status" value="1"/>
</dbReference>
<evidence type="ECO:0000313" key="8">
    <source>
        <dbReference type="EMBL" id="CDL90207.1"/>
    </source>
</evidence>
<dbReference type="InterPro" id="IPR045121">
    <property type="entry name" value="CoAse"/>
</dbReference>
<keyword evidence="3" id="KW-0479">Metal-binding</keyword>
<evidence type="ECO:0000259" key="7">
    <source>
        <dbReference type="PROSITE" id="PS51462"/>
    </source>
</evidence>
<dbReference type="PANTHER" id="PTHR12992:SF11">
    <property type="entry name" value="MITOCHONDRIAL COENZYME A DIPHOSPHATASE NUDT8"/>
    <property type="match status" value="1"/>
</dbReference>
<evidence type="ECO:0000256" key="5">
    <source>
        <dbReference type="ARBA" id="ARBA00022842"/>
    </source>
</evidence>
<proteinExistence type="predicted"/>
<dbReference type="EMBL" id="CBXI010000003">
    <property type="protein sequence ID" value="CDL90207.1"/>
    <property type="molecule type" value="Genomic_DNA"/>
</dbReference>
<keyword evidence="5" id="KW-0460">Magnesium</keyword>
<dbReference type="GO" id="GO:0010945">
    <property type="term" value="F:coenzyme A diphosphatase activity"/>
    <property type="evidence" value="ECO:0007669"/>
    <property type="project" value="InterPro"/>
</dbReference>
<evidence type="ECO:0000256" key="2">
    <source>
        <dbReference type="ARBA" id="ARBA00001946"/>
    </source>
</evidence>
<name>W6NE17_CLOTY</name>
<dbReference type="SUPFAM" id="SSF55811">
    <property type="entry name" value="Nudix"/>
    <property type="match status" value="1"/>
</dbReference>
<keyword evidence="6" id="KW-0464">Manganese</keyword>
<dbReference type="InterPro" id="IPR015797">
    <property type="entry name" value="NUDIX_hydrolase-like_dom_sf"/>
</dbReference>
<dbReference type="Pfam" id="PF00293">
    <property type="entry name" value="NUDIX"/>
    <property type="match status" value="1"/>
</dbReference>
<dbReference type="PROSITE" id="PS51462">
    <property type="entry name" value="NUDIX"/>
    <property type="match status" value="1"/>
</dbReference>
<evidence type="ECO:0000256" key="6">
    <source>
        <dbReference type="ARBA" id="ARBA00023211"/>
    </source>
</evidence>
<comment type="cofactor">
    <cofactor evidence="2">
        <name>Mg(2+)</name>
        <dbReference type="ChEBI" id="CHEBI:18420"/>
    </cofactor>
</comment>
<dbReference type="InterPro" id="IPR000086">
    <property type="entry name" value="NUDIX_hydrolase_dom"/>
</dbReference>
<comment type="cofactor">
    <cofactor evidence="1">
        <name>Mn(2+)</name>
        <dbReference type="ChEBI" id="CHEBI:29035"/>
    </cofactor>
</comment>
<evidence type="ECO:0000256" key="1">
    <source>
        <dbReference type="ARBA" id="ARBA00001936"/>
    </source>
</evidence>
<organism evidence="8 9">
    <name type="scientific">Clostridium tyrobutyricum DIVETGP</name>
    <dbReference type="NCBI Taxonomy" id="1408889"/>
    <lineage>
        <taxon>Bacteria</taxon>
        <taxon>Bacillati</taxon>
        <taxon>Bacillota</taxon>
        <taxon>Clostridia</taxon>
        <taxon>Eubacteriales</taxon>
        <taxon>Clostridiaceae</taxon>
        <taxon>Clostridium</taxon>
    </lineage>
</organism>
<gene>
    <name evidence="8" type="ORF">CTDIVETGP_0277</name>
</gene>
<dbReference type="InterPro" id="IPR020084">
    <property type="entry name" value="NUDIX_hydrolase_CS"/>
</dbReference>
<comment type="caution">
    <text evidence="8">The sequence shown here is derived from an EMBL/GenBank/DDBJ whole genome shotgun (WGS) entry which is preliminary data.</text>
</comment>
<dbReference type="Proteomes" id="UP000019482">
    <property type="component" value="Unassembled WGS sequence"/>
</dbReference>
<reference evidence="8 9" key="1">
    <citation type="journal article" date="2015" name="Genome Announc.">
        <title>Draft Genome Sequence of Clostridium tyrobutyricum Strain DIVETGP, Isolated from Cow's Milk for Grana Padano Production.</title>
        <authorList>
            <person name="Soggiu A."/>
            <person name="Piras C."/>
            <person name="Gaiarsa S."/>
            <person name="Sassera D."/>
            <person name="Roncada P."/>
            <person name="Bendixen E."/>
            <person name="Brasca M."/>
            <person name="Bonizzi L."/>
        </authorList>
    </citation>
    <scope>NUCLEOTIDE SEQUENCE [LARGE SCALE GENOMIC DNA]</scope>
    <source>
        <strain evidence="8 9">DIVETGP</strain>
    </source>
</reference>
<accession>W6NE17</accession>
<protein>
    <submittedName>
        <fullName evidence="8">Hypothetical nudix hydrolase YeaB</fullName>
    </submittedName>
</protein>
<dbReference type="Gene3D" id="3.90.79.10">
    <property type="entry name" value="Nucleoside Triphosphate Pyrophosphohydrolase"/>
    <property type="match status" value="1"/>
</dbReference>
<dbReference type="GO" id="GO:0046872">
    <property type="term" value="F:metal ion binding"/>
    <property type="evidence" value="ECO:0007669"/>
    <property type="project" value="UniProtKB-KW"/>
</dbReference>
<evidence type="ECO:0000256" key="4">
    <source>
        <dbReference type="ARBA" id="ARBA00022801"/>
    </source>
</evidence>
<dbReference type="CDD" id="cd03426">
    <property type="entry name" value="NUDIX_CoAse_Nudt7"/>
    <property type="match status" value="1"/>
</dbReference>
<dbReference type="AlphaFoldDB" id="W6NE17"/>
<keyword evidence="9" id="KW-1185">Reference proteome</keyword>
<evidence type="ECO:0000256" key="3">
    <source>
        <dbReference type="ARBA" id="ARBA00022723"/>
    </source>
</evidence>
<dbReference type="PANTHER" id="PTHR12992">
    <property type="entry name" value="NUDIX HYDROLASE"/>
    <property type="match status" value="1"/>
</dbReference>